<dbReference type="AlphaFoldDB" id="A0AAJ1WT75"/>
<evidence type="ECO:0008006" key="5">
    <source>
        <dbReference type="Google" id="ProtNLM"/>
    </source>
</evidence>
<dbReference type="RefSeq" id="WP_230365728.1">
    <property type="nucleotide sequence ID" value="NZ_JAJALK010000003.1"/>
</dbReference>
<feature type="transmembrane region" description="Helical" evidence="2">
    <location>
        <begin position="21"/>
        <end position="42"/>
    </location>
</feature>
<name>A0AAJ1WT75_9HYPH</name>
<dbReference type="EMBL" id="JAUSWL010000002">
    <property type="protein sequence ID" value="MDQ0542369.1"/>
    <property type="molecule type" value="Genomic_DNA"/>
</dbReference>
<feature type="compositionally biased region" description="Low complexity" evidence="1">
    <location>
        <begin position="80"/>
        <end position="101"/>
    </location>
</feature>
<accession>A0AAJ1WT75</accession>
<evidence type="ECO:0000256" key="2">
    <source>
        <dbReference type="SAM" id="Phobius"/>
    </source>
</evidence>
<evidence type="ECO:0000313" key="3">
    <source>
        <dbReference type="EMBL" id="MDQ0542369.1"/>
    </source>
</evidence>
<dbReference type="Proteomes" id="UP001223420">
    <property type="component" value="Unassembled WGS sequence"/>
</dbReference>
<organism evidence="3 4">
    <name type="scientific">Methylobacterium brachiatum</name>
    <dbReference type="NCBI Taxonomy" id="269660"/>
    <lineage>
        <taxon>Bacteria</taxon>
        <taxon>Pseudomonadati</taxon>
        <taxon>Pseudomonadota</taxon>
        <taxon>Alphaproteobacteria</taxon>
        <taxon>Hyphomicrobiales</taxon>
        <taxon>Methylobacteriaceae</taxon>
        <taxon>Methylobacterium</taxon>
    </lineage>
</organism>
<reference evidence="3" key="1">
    <citation type="submission" date="2023-07" db="EMBL/GenBank/DDBJ databases">
        <title>Genomic Encyclopedia of Type Strains, Phase IV (KMG-IV): sequencing the most valuable type-strain genomes for metagenomic binning, comparative biology and taxonomic classification.</title>
        <authorList>
            <person name="Goeker M."/>
        </authorList>
    </citation>
    <scope>NUCLEOTIDE SEQUENCE</scope>
    <source>
        <strain evidence="3">DSM 19569</strain>
    </source>
</reference>
<feature type="region of interest" description="Disordered" evidence="1">
    <location>
        <begin position="75"/>
        <end position="101"/>
    </location>
</feature>
<comment type="caution">
    <text evidence="3">The sequence shown here is derived from an EMBL/GenBank/DDBJ whole genome shotgun (WGS) entry which is preliminary data.</text>
</comment>
<keyword evidence="2" id="KW-1133">Transmembrane helix</keyword>
<proteinExistence type="predicted"/>
<gene>
    <name evidence="3" type="ORF">QO001_001287</name>
</gene>
<keyword evidence="2" id="KW-0812">Transmembrane</keyword>
<keyword evidence="2" id="KW-0472">Membrane</keyword>
<protein>
    <recommendedName>
        <fullName evidence="5">Peptidase inhibitor family I36 protein</fullName>
    </recommendedName>
</protein>
<evidence type="ECO:0000313" key="4">
    <source>
        <dbReference type="Proteomes" id="UP001223420"/>
    </source>
</evidence>
<sequence>MGAVVLADPGEDARTGSKRRFVVPGLLVLGWAGLFTYSAAYLTEDLPFRSQTAETRPAPAPKPLGRRVVMLDTPDESVPDAQRPDAASLAAAPASPRQAAPGLQAAISAPVTPSAAKPASTSSPDFVGIWGPTADACAARSRRRGYIPATITQDRARAGRTICTFHDSRRVGNGWVMGAECSDRGRHWSSQVRLVVDGDRLTWSSGRGTAAYIRCGRRGG</sequence>
<evidence type="ECO:0000256" key="1">
    <source>
        <dbReference type="SAM" id="MobiDB-lite"/>
    </source>
</evidence>